<dbReference type="SMART" id="SM00564">
    <property type="entry name" value="PQQ"/>
    <property type="match status" value="5"/>
</dbReference>
<dbReference type="Proteomes" id="UP000219329">
    <property type="component" value="Unassembled WGS sequence"/>
</dbReference>
<feature type="chain" id="PRO_5013082777" evidence="5">
    <location>
        <begin position="35"/>
        <end position="666"/>
    </location>
</feature>
<comment type="cofactor">
    <cofactor evidence="1">
        <name>pyrroloquinoline quinone</name>
        <dbReference type="ChEBI" id="CHEBI:58442"/>
    </cofactor>
</comment>
<dbReference type="PANTHER" id="PTHR32303:SF4">
    <property type="entry name" value="QUINOPROTEIN GLUCOSE DEHYDROGENASE"/>
    <property type="match status" value="1"/>
</dbReference>
<dbReference type="EMBL" id="NTJZ01000002">
    <property type="protein sequence ID" value="PDH35093.1"/>
    <property type="molecule type" value="Genomic_DNA"/>
</dbReference>
<sequence>MTISNSNSIIVPMKNSSFRLLVLMIFGFAPSANGQTGMTDGDWRYFGGDSGSSKYSSLDQIGVENFAELEIKWRWQSIDARFDLEQLKAEYPNLRIENDVPDVSINGLKSAPLAVDGVLYVSTPLYQAAAIDAQTGETLWSYDPRSYASGIPTMMLGFSSRGLAYWSDGERSRVVWGTGDGYLVEVDARSGEAIREFGEDGRVDLIAGIPRARRQAPINYSVTSAPIIVDDVIIVGAAISDQPHYKEMPPGHVRGFDVHTGELLWTFHTIPQPGEFGNETWENRSWEYSGHTNVWTLMSADNEEGIVYLPVGAPTNDNYGGHRLGDNLFGNSLVALDAKTGERLWHFQMVHHDLWDYDPPAAPNLVDITVNGESIKAVAQVTKHGFTFVFDRLTGEPVWPIEERPVPASDVPGERASPTQPFPTKPPPFEPQKLSVEQLIDFTPELRESAIAMLEQHRYGDIFTPPSLPTETSFGTIHVPGYIGGASWMGAAVDPETGIIYIPSATIPSRSGLAIPPEEDATLNYVRNVTTNLRPRGLPLIKPPYGRITAIDLNVGEILWQVANGMGSPTMRNHSALAGVDLPPLGNGWDQVLVTKTLLISAQRTPNEGGSYPLVARDKLTGDTIAELALPAQPIGPPVTYLNNGQQQIAVTISGTPPELLVVGLP</sequence>
<evidence type="ECO:0000313" key="7">
    <source>
        <dbReference type="EMBL" id="PDH35093.1"/>
    </source>
</evidence>
<dbReference type="InterPro" id="IPR018391">
    <property type="entry name" value="PQQ_b-propeller_rpt"/>
</dbReference>
<name>A0A2A5WFL3_9GAMM</name>
<dbReference type="InterPro" id="IPR011047">
    <property type="entry name" value="Quinoprotein_ADH-like_sf"/>
</dbReference>
<evidence type="ECO:0000256" key="1">
    <source>
        <dbReference type="ARBA" id="ARBA00001931"/>
    </source>
</evidence>
<feature type="domain" description="Pyrrolo-quinoline quinone repeat" evidence="6">
    <location>
        <begin position="43"/>
        <end position="649"/>
    </location>
</feature>
<dbReference type="AlphaFoldDB" id="A0A2A5WFL3"/>
<dbReference type="CDD" id="cd10280">
    <property type="entry name" value="PQQ_mGDH"/>
    <property type="match status" value="1"/>
</dbReference>
<evidence type="ECO:0000259" key="6">
    <source>
        <dbReference type="Pfam" id="PF01011"/>
    </source>
</evidence>
<gene>
    <name evidence="7" type="ORF">CNF02_03430</name>
</gene>
<feature type="signal peptide" evidence="5">
    <location>
        <begin position="1"/>
        <end position="34"/>
    </location>
</feature>
<evidence type="ECO:0000313" key="8">
    <source>
        <dbReference type="Proteomes" id="UP000219329"/>
    </source>
</evidence>
<dbReference type="Pfam" id="PF01011">
    <property type="entry name" value="PQQ"/>
    <property type="match status" value="1"/>
</dbReference>
<keyword evidence="3" id="KW-0560">Oxidoreductase</keyword>
<dbReference type="SUPFAM" id="SSF50998">
    <property type="entry name" value="Quinoprotein alcohol dehydrogenase-like"/>
    <property type="match status" value="1"/>
</dbReference>
<keyword evidence="5" id="KW-0732">Signal</keyword>
<dbReference type="PANTHER" id="PTHR32303">
    <property type="entry name" value="QUINOPROTEIN ALCOHOL DEHYDROGENASE (CYTOCHROME C)"/>
    <property type="match status" value="1"/>
</dbReference>
<accession>A0A2A5WFL3</accession>
<protein>
    <submittedName>
        <fullName evidence="7">Pyrroloquinoline quinone-dependent dehydrogenase</fullName>
    </submittedName>
</protein>
<evidence type="ECO:0000256" key="2">
    <source>
        <dbReference type="ARBA" id="ARBA00008156"/>
    </source>
</evidence>
<dbReference type="GO" id="GO:0016020">
    <property type="term" value="C:membrane"/>
    <property type="evidence" value="ECO:0007669"/>
    <property type="project" value="InterPro"/>
</dbReference>
<dbReference type="GO" id="GO:0048038">
    <property type="term" value="F:quinone binding"/>
    <property type="evidence" value="ECO:0007669"/>
    <property type="project" value="InterPro"/>
</dbReference>
<comment type="caution">
    <text evidence="7">The sequence shown here is derived from an EMBL/GenBank/DDBJ whole genome shotgun (WGS) entry which is preliminary data.</text>
</comment>
<dbReference type="GO" id="GO:0016614">
    <property type="term" value="F:oxidoreductase activity, acting on CH-OH group of donors"/>
    <property type="evidence" value="ECO:0007669"/>
    <property type="project" value="InterPro"/>
</dbReference>
<organism evidence="7 8">
    <name type="scientific">OM182 bacterium MED-G28</name>
    <dbReference type="NCBI Taxonomy" id="1986256"/>
    <lineage>
        <taxon>Bacteria</taxon>
        <taxon>Pseudomonadati</taxon>
        <taxon>Pseudomonadota</taxon>
        <taxon>Gammaproteobacteria</taxon>
        <taxon>OMG group</taxon>
        <taxon>OM182 clade</taxon>
    </lineage>
</organism>
<feature type="region of interest" description="Disordered" evidence="4">
    <location>
        <begin position="405"/>
        <end position="430"/>
    </location>
</feature>
<evidence type="ECO:0000256" key="4">
    <source>
        <dbReference type="SAM" id="MobiDB-lite"/>
    </source>
</evidence>
<dbReference type="InterPro" id="IPR017511">
    <property type="entry name" value="PQQ_mDH"/>
</dbReference>
<evidence type="ECO:0000256" key="3">
    <source>
        <dbReference type="ARBA" id="ARBA00023002"/>
    </source>
</evidence>
<dbReference type="Gene3D" id="2.140.10.10">
    <property type="entry name" value="Quinoprotein alcohol dehydrogenase-like superfamily"/>
    <property type="match status" value="2"/>
</dbReference>
<comment type="similarity">
    <text evidence="2">Belongs to the bacterial PQQ dehydrogenase family.</text>
</comment>
<evidence type="ECO:0000256" key="5">
    <source>
        <dbReference type="SAM" id="SignalP"/>
    </source>
</evidence>
<dbReference type="InterPro" id="IPR002372">
    <property type="entry name" value="PQQ_rpt_dom"/>
</dbReference>
<proteinExistence type="inferred from homology"/>
<feature type="compositionally biased region" description="Pro residues" evidence="4">
    <location>
        <begin position="420"/>
        <end position="430"/>
    </location>
</feature>
<reference evidence="7 8" key="1">
    <citation type="submission" date="2017-08" db="EMBL/GenBank/DDBJ databases">
        <title>Fine stratification of microbial communities through a metagenomic profile of the photic zone.</title>
        <authorList>
            <person name="Haro-Moreno J.M."/>
            <person name="Lopez-Perez M."/>
            <person name="De La Torre J."/>
            <person name="Picazo A."/>
            <person name="Camacho A."/>
            <person name="Rodriguez-Valera F."/>
        </authorList>
    </citation>
    <scope>NUCLEOTIDE SEQUENCE [LARGE SCALE GENOMIC DNA]</scope>
    <source>
        <strain evidence="7">MED-G28</strain>
    </source>
</reference>